<dbReference type="Gene3D" id="3.40.50.300">
    <property type="entry name" value="P-loop containing nucleotide triphosphate hydrolases"/>
    <property type="match status" value="1"/>
</dbReference>
<dbReference type="NCBIfam" id="TIGR03709">
    <property type="entry name" value="PPK2_rel_1"/>
    <property type="match status" value="1"/>
</dbReference>
<accession>A0ABP7PAV0</accession>
<evidence type="ECO:0000259" key="4">
    <source>
        <dbReference type="Pfam" id="PF03976"/>
    </source>
</evidence>
<evidence type="ECO:0000313" key="5">
    <source>
        <dbReference type="EMBL" id="GAA3962578.1"/>
    </source>
</evidence>
<dbReference type="PIRSF" id="PIRSF028756">
    <property type="entry name" value="PPK2_prd"/>
    <property type="match status" value="1"/>
</dbReference>
<name>A0ABP7PAV0_9BACT</name>
<reference evidence="6" key="1">
    <citation type="journal article" date="2019" name="Int. J. Syst. Evol. Microbiol.">
        <title>The Global Catalogue of Microorganisms (GCM) 10K type strain sequencing project: providing services to taxonomists for standard genome sequencing and annotation.</title>
        <authorList>
            <consortium name="The Broad Institute Genomics Platform"/>
            <consortium name="The Broad Institute Genome Sequencing Center for Infectious Disease"/>
            <person name="Wu L."/>
            <person name="Ma J."/>
        </authorList>
    </citation>
    <scope>NUCLEOTIDE SEQUENCE [LARGE SCALE GENOMIC DNA]</scope>
    <source>
        <strain evidence="6">JCM 17217</strain>
    </source>
</reference>
<protein>
    <submittedName>
        <fullName evidence="5">Polyphosphate kinase 2 family protein</fullName>
    </submittedName>
</protein>
<comment type="similarity">
    <text evidence="1">Belongs to the polyphosphate kinase 2 (PPK2) family. Class I subfamily.</text>
</comment>
<feature type="domain" description="Polyphosphate kinase-2-related" evidence="4">
    <location>
        <begin position="40"/>
        <end position="262"/>
    </location>
</feature>
<evidence type="ECO:0000313" key="6">
    <source>
        <dbReference type="Proteomes" id="UP001501556"/>
    </source>
</evidence>
<keyword evidence="2" id="KW-0808">Transferase</keyword>
<dbReference type="InterPro" id="IPR022300">
    <property type="entry name" value="PPK2-rel_1"/>
</dbReference>
<keyword evidence="3 5" id="KW-0418">Kinase</keyword>
<evidence type="ECO:0000256" key="1">
    <source>
        <dbReference type="ARBA" id="ARBA00009924"/>
    </source>
</evidence>
<keyword evidence="6" id="KW-1185">Reference proteome</keyword>
<dbReference type="Pfam" id="PF03976">
    <property type="entry name" value="PPK2"/>
    <property type="match status" value="1"/>
</dbReference>
<gene>
    <name evidence="5" type="ORF">GCM10022407_06680</name>
</gene>
<evidence type="ECO:0000256" key="3">
    <source>
        <dbReference type="ARBA" id="ARBA00022777"/>
    </source>
</evidence>
<dbReference type="PANTHER" id="PTHR34383">
    <property type="entry name" value="POLYPHOSPHATE:AMP PHOSPHOTRANSFERASE-RELATED"/>
    <property type="match status" value="1"/>
</dbReference>
<dbReference type="RefSeq" id="WP_345120992.1">
    <property type="nucleotide sequence ID" value="NZ_BAABDI010000003.1"/>
</dbReference>
<dbReference type="PANTHER" id="PTHR34383:SF3">
    <property type="entry name" value="POLYPHOSPHATE:AMP PHOSPHOTRANSFERASE"/>
    <property type="match status" value="1"/>
</dbReference>
<organism evidence="5 6">
    <name type="scientific">Hymenobacter antarcticus</name>
    <dbReference type="NCBI Taxonomy" id="486270"/>
    <lineage>
        <taxon>Bacteria</taxon>
        <taxon>Pseudomonadati</taxon>
        <taxon>Bacteroidota</taxon>
        <taxon>Cytophagia</taxon>
        <taxon>Cytophagales</taxon>
        <taxon>Hymenobacteraceae</taxon>
        <taxon>Hymenobacter</taxon>
    </lineage>
</organism>
<sequence>MKFKLPETPAVRVKGKSFRLAAVDPDAATPFAHKRPSESAARPRLLALRQRLCVLQELLYAEHKRSLLIVFQALDTGGKDGAIENLLTGVNPAGVQVATFKAPSQEELSHDFLWRIHAHTPKQGHIGVFNRSHYEDVLITRVHGLVDDKKARQRFEAINNFESLLTHNGTRILKFFLHISKQEQAERLQERLDDPGKNWKFDPNDLKERALWDDYQHAFEDALRHCSPDSAPWFVVPANRKWVRDLAIIEIVVAALEDMNPKPRPINFDPKQQVII</sequence>
<evidence type="ECO:0000256" key="2">
    <source>
        <dbReference type="ARBA" id="ARBA00022679"/>
    </source>
</evidence>
<dbReference type="InterPro" id="IPR022488">
    <property type="entry name" value="PPK2-related"/>
</dbReference>
<dbReference type="InterPro" id="IPR016898">
    <property type="entry name" value="Polyphosphate_phosphotransfera"/>
</dbReference>
<dbReference type="SUPFAM" id="SSF52540">
    <property type="entry name" value="P-loop containing nucleoside triphosphate hydrolases"/>
    <property type="match status" value="1"/>
</dbReference>
<proteinExistence type="inferred from homology"/>
<dbReference type="GO" id="GO:0016301">
    <property type="term" value="F:kinase activity"/>
    <property type="evidence" value="ECO:0007669"/>
    <property type="project" value="UniProtKB-KW"/>
</dbReference>
<comment type="caution">
    <text evidence="5">The sequence shown here is derived from an EMBL/GenBank/DDBJ whole genome shotgun (WGS) entry which is preliminary data.</text>
</comment>
<dbReference type="Proteomes" id="UP001501556">
    <property type="component" value="Unassembled WGS sequence"/>
</dbReference>
<dbReference type="EMBL" id="BAABDI010000003">
    <property type="protein sequence ID" value="GAA3962578.1"/>
    <property type="molecule type" value="Genomic_DNA"/>
</dbReference>
<dbReference type="InterPro" id="IPR027417">
    <property type="entry name" value="P-loop_NTPase"/>
</dbReference>